<accession>A0A0K8SUG3</accession>
<reference evidence="1" key="1">
    <citation type="submission" date="2014-09" db="EMBL/GenBank/DDBJ databases">
        <authorList>
            <person name="Magalhaes I.L.F."/>
            <person name="Oliveira U."/>
            <person name="Santos F.R."/>
            <person name="Vidigal T.H.D.A."/>
            <person name="Brescovit A.D."/>
            <person name="Santos A.J."/>
        </authorList>
    </citation>
    <scope>NUCLEOTIDE SEQUENCE</scope>
</reference>
<evidence type="ECO:0000313" key="1">
    <source>
        <dbReference type="EMBL" id="JAG56495.1"/>
    </source>
</evidence>
<dbReference type="EMBL" id="GBRD01009326">
    <property type="protein sequence ID" value="JAG56495.1"/>
    <property type="molecule type" value="Transcribed_RNA"/>
</dbReference>
<organism evidence="1">
    <name type="scientific">Lygus hesperus</name>
    <name type="common">Western plant bug</name>
    <dbReference type="NCBI Taxonomy" id="30085"/>
    <lineage>
        <taxon>Eukaryota</taxon>
        <taxon>Metazoa</taxon>
        <taxon>Ecdysozoa</taxon>
        <taxon>Arthropoda</taxon>
        <taxon>Hexapoda</taxon>
        <taxon>Insecta</taxon>
        <taxon>Pterygota</taxon>
        <taxon>Neoptera</taxon>
        <taxon>Paraneoptera</taxon>
        <taxon>Hemiptera</taxon>
        <taxon>Heteroptera</taxon>
        <taxon>Panheteroptera</taxon>
        <taxon>Cimicomorpha</taxon>
        <taxon>Miridae</taxon>
        <taxon>Mirini</taxon>
        <taxon>Lygus</taxon>
    </lineage>
</organism>
<protein>
    <submittedName>
        <fullName evidence="1">Uncharacterized protein</fullName>
    </submittedName>
</protein>
<sequence length="315" mass="32378">FRLSIFASASILPTMQLSCLLGAVGLLSQTAGLRKGMALKHTLLAVSALLLSTPDVSARSSRSAAMSQAQAQSMVSDLTGGYGGGSGGGLGVGLGSGLGGGMSSSMASTMANSMGHGGIGHGMAHAQAHAMAGGMGSMASAMASASVTMGGIQNRWNGVQGYCNDAMSRVANFIAKIEEVVLGLPLTVIKAMMGIPINVIEMAIRLAQNIIPLLHRAKTLLGQFFQTVFELPAKSLYGAVSIMMDLITKILDWGQTCHTGQNVCNTPPPNVGGYGPCGGRWPCTRVVACQSTSCFHTARALGGHEAELDDNFDDE</sequence>
<dbReference type="AlphaFoldDB" id="A0A0K8SUG3"/>
<feature type="non-terminal residue" evidence="1">
    <location>
        <position position="1"/>
    </location>
</feature>
<name>A0A0K8SUG3_LYGHE</name>
<proteinExistence type="predicted"/>